<proteinExistence type="predicted"/>
<dbReference type="RefSeq" id="WP_379187824.1">
    <property type="nucleotide sequence ID" value="NZ_JBHSOW010000032.1"/>
</dbReference>
<protein>
    <submittedName>
        <fullName evidence="2">Alpha/beta hydrolase family protein</fullName>
        <ecNumber evidence="2">3.4.-.-</ecNumber>
    </submittedName>
</protein>
<organism evidence="2 3">
    <name type="scientific">Paenibacillus solisilvae</name>
    <dbReference type="NCBI Taxonomy" id="2486751"/>
    <lineage>
        <taxon>Bacteria</taxon>
        <taxon>Bacillati</taxon>
        <taxon>Bacillota</taxon>
        <taxon>Bacilli</taxon>
        <taxon>Bacillales</taxon>
        <taxon>Paenibacillaceae</taxon>
        <taxon>Paenibacillus</taxon>
    </lineage>
</organism>
<dbReference type="GO" id="GO:0016787">
    <property type="term" value="F:hydrolase activity"/>
    <property type="evidence" value="ECO:0007669"/>
    <property type="project" value="UniProtKB-KW"/>
</dbReference>
<evidence type="ECO:0000259" key="1">
    <source>
        <dbReference type="Pfam" id="PF01738"/>
    </source>
</evidence>
<sequence>MELGEGLYISGEVKTIEDGIAKPVLIVSHGFRGHRLWGFWPDVTTRFAEQGFYTISYDFSRVSARKEELGEQAVAEASTVSTELLDLESLISELFQGALPLSKEADTVRLALLGHSRAGGSSIIFASEHEQVKAVAVWNGGGTPSLPPRDSSNPPLSLQEQALVKDVEVNAERFNITDKFAQLQIPVLLVQGAKDNERLLAQNQFLQEAAPHQHFVSIAGGDHFFGAADPYEGSTRQLDEAVEDTIQFFKTVFSGKA</sequence>
<keyword evidence="3" id="KW-1185">Reference proteome</keyword>
<evidence type="ECO:0000313" key="3">
    <source>
        <dbReference type="Proteomes" id="UP001596047"/>
    </source>
</evidence>
<dbReference type="EC" id="3.4.-.-" evidence="2"/>
<comment type="caution">
    <text evidence="2">The sequence shown here is derived from an EMBL/GenBank/DDBJ whole genome shotgun (WGS) entry which is preliminary data.</text>
</comment>
<name>A0ABW0VXR4_9BACL</name>
<dbReference type="EMBL" id="JBHSOW010000032">
    <property type="protein sequence ID" value="MFC5649316.1"/>
    <property type="molecule type" value="Genomic_DNA"/>
</dbReference>
<accession>A0ABW0VXR4</accession>
<evidence type="ECO:0000313" key="2">
    <source>
        <dbReference type="EMBL" id="MFC5649316.1"/>
    </source>
</evidence>
<dbReference type="InterPro" id="IPR029058">
    <property type="entry name" value="AB_hydrolase_fold"/>
</dbReference>
<gene>
    <name evidence="2" type="ORF">ACFPYJ_09265</name>
</gene>
<feature type="domain" description="Dienelactone hydrolase" evidence="1">
    <location>
        <begin position="21"/>
        <end position="252"/>
    </location>
</feature>
<dbReference type="InterPro" id="IPR002925">
    <property type="entry name" value="Dienelactn_hydro"/>
</dbReference>
<dbReference type="Pfam" id="PF01738">
    <property type="entry name" value="DLH"/>
    <property type="match status" value="1"/>
</dbReference>
<dbReference type="SUPFAM" id="SSF53474">
    <property type="entry name" value="alpha/beta-Hydrolases"/>
    <property type="match status" value="1"/>
</dbReference>
<dbReference type="Gene3D" id="3.40.50.1820">
    <property type="entry name" value="alpha/beta hydrolase"/>
    <property type="match status" value="1"/>
</dbReference>
<keyword evidence="2" id="KW-0378">Hydrolase</keyword>
<reference evidence="3" key="1">
    <citation type="journal article" date="2019" name="Int. J. Syst. Evol. Microbiol.">
        <title>The Global Catalogue of Microorganisms (GCM) 10K type strain sequencing project: providing services to taxonomists for standard genome sequencing and annotation.</title>
        <authorList>
            <consortium name="The Broad Institute Genomics Platform"/>
            <consortium name="The Broad Institute Genome Sequencing Center for Infectious Disease"/>
            <person name="Wu L."/>
            <person name="Ma J."/>
        </authorList>
    </citation>
    <scope>NUCLEOTIDE SEQUENCE [LARGE SCALE GENOMIC DNA]</scope>
    <source>
        <strain evidence="3">CGMCC 1.3240</strain>
    </source>
</reference>
<dbReference type="Proteomes" id="UP001596047">
    <property type="component" value="Unassembled WGS sequence"/>
</dbReference>